<organism evidence="3 4">
    <name type="scientific">Jiella avicenniae</name>
    <dbReference type="NCBI Taxonomy" id="2907202"/>
    <lineage>
        <taxon>Bacteria</taxon>
        <taxon>Pseudomonadati</taxon>
        <taxon>Pseudomonadota</taxon>
        <taxon>Alphaproteobacteria</taxon>
        <taxon>Hyphomicrobiales</taxon>
        <taxon>Aurantimonadaceae</taxon>
        <taxon>Jiella</taxon>
    </lineage>
</organism>
<name>A0A9X1T556_9HYPH</name>
<proteinExistence type="predicted"/>
<evidence type="ECO:0000313" key="4">
    <source>
        <dbReference type="Proteomes" id="UP001139035"/>
    </source>
</evidence>
<dbReference type="RefSeq" id="WP_233719637.1">
    <property type="nucleotide sequence ID" value="NZ_JAJUWU010000009.1"/>
</dbReference>
<sequence>MTFALGLSVDSSGVKSGTSDLDRLTAASAKAEAAALKLGSGVEEAGRRVANGGKNAERMLAAMERIEKAIMAVERTTAPLAGGIGRMEAAMAAASRTTDVMAGANRRLTSDMAAVAPAAAASAASIKAVNDNARLTSNQMLNLSRQGNDVVTMFALGAAPMQIFASQAGQIYDAIAGGQGGLSGGLKALGGSLRSALIAVGPLGLAIGGLATAVGAYAYSIRKDFPDLAKALEAQEKALAAIEKRYGSLSDSVTKLGDRLQPTSIIAGKAIRDLQMLQREQQSALDRQLSAASGIGGAGMAATAAGAAEAGIDLSGERAPTASRFAKIRDTVDAFRNSLNAGSGDILSFYSDLERMYARAGNDKEMQKAIEAARQYGSNLFDITVKLKQLERAQWEANNGVAKFRQTMATFNDAVGGMRSVVPDMRTDAQKIEENYQVAMRTARTEAQVTAATEARTAALNQLALTEDRRRQGVAIDLQAISARTTAEKAAIASQQAFNEALSDPSLDQHARSLRAAEAAMRVYAEATKAANDNLRAASQANTLAGLDGYAATIAEINARYDEQTALYGANTEAAQANERARAFELDTARITNLKAANEQLRQAENAYKSAGLEGYAAGLEKINQDYARQIELSAGNAEAVKRLNAARNLELATLAKTATRDLYRPQQDRLADLEAEARGMTMSADAARRMAEETKALNDLRSAGIDALSEQGQAYLKNARALSDYEEQIRKSADAWGEVQKAGGDAIDKIVDALNGGDIEGVFDEILKEVQSSLLEFGVKNPLKNALTGTNLPTIMDLFADPKAPKLSMPEIQSTPLMNVTASVVNLGGMGLSGIPGLGAANSNVPGAVQRSGALAPVAAMDAASQRVADAWSLTGNQLVDGINQAAQALGIQAKDLATAISYETGGTFDPMKRGPTTQWGQHRGLIQFGEPQARRFGVDFSSPESALSSQLGANGAIVKYLRSTGVRPGMGMMDIYSAINAGGVGRYGASDANNGGAPGTVADKVNYQMAAHAAKAEALLAQSTRVTSALTDASSQIATTAPQFATSLGQQLNGTIVGGAGQIADQFVPGLGGVVQTFLQAFQNAAPGGGAGGIGGWIASAFGGGGSDPWAGLRFADGAAFPGGIAGHSNSIVSRPTVFAFANGAGLMGEAGPEAIMPLSRGPGGRLGVTMAMPDMPRMQAPANSQSQPLNLQQTFVNAPPVKETREESDGRGGRRQTIVFDEMVSKTVKGGPKTGRALGQRGAKPPLVR</sequence>
<evidence type="ECO:0000313" key="3">
    <source>
        <dbReference type="EMBL" id="MCE7028479.1"/>
    </source>
</evidence>
<evidence type="ECO:0000256" key="1">
    <source>
        <dbReference type="SAM" id="MobiDB-lite"/>
    </source>
</evidence>
<dbReference type="Pfam" id="PF06791">
    <property type="entry name" value="TMP_2"/>
    <property type="match status" value="1"/>
</dbReference>
<evidence type="ECO:0000259" key="2">
    <source>
        <dbReference type="Pfam" id="PF06791"/>
    </source>
</evidence>
<feature type="domain" description="Bacteriophage tail tape measure N-terminal" evidence="2">
    <location>
        <begin position="129"/>
        <end position="265"/>
    </location>
</feature>
<dbReference type="EMBL" id="JAJUWU010000009">
    <property type="protein sequence ID" value="MCE7028479.1"/>
    <property type="molecule type" value="Genomic_DNA"/>
</dbReference>
<reference evidence="3" key="1">
    <citation type="submission" date="2022-01" db="EMBL/GenBank/DDBJ databases">
        <title>Jiella avicenniae sp. nov., a novel endophytic bacterium isolated from bark of Avicennia marina.</title>
        <authorList>
            <person name="Tuo L."/>
        </authorList>
    </citation>
    <scope>NUCLEOTIDE SEQUENCE</scope>
    <source>
        <strain evidence="3">CBK1P-4</strain>
    </source>
</reference>
<keyword evidence="4" id="KW-1185">Reference proteome</keyword>
<dbReference type="Proteomes" id="UP001139035">
    <property type="component" value="Unassembled WGS sequence"/>
</dbReference>
<dbReference type="AlphaFoldDB" id="A0A9X1T556"/>
<protein>
    <submittedName>
        <fullName evidence="3">Phage tail length tape measure family protein</fullName>
    </submittedName>
</protein>
<gene>
    <name evidence="3" type="ORF">LZD57_10805</name>
</gene>
<accession>A0A9X1T556</accession>
<dbReference type="InterPro" id="IPR009628">
    <property type="entry name" value="Phage_tape_measure_N"/>
</dbReference>
<comment type="caution">
    <text evidence="3">The sequence shown here is derived from an EMBL/GenBank/DDBJ whole genome shotgun (WGS) entry which is preliminary data.</text>
</comment>
<feature type="region of interest" description="Disordered" evidence="1">
    <location>
        <begin position="1200"/>
        <end position="1252"/>
    </location>
</feature>
<feature type="compositionally biased region" description="Basic and acidic residues" evidence="1">
    <location>
        <begin position="1205"/>
        <end position="1215"/>
    </location>
</feature>